<dbReference type="InterPro" id="IPR007159">
    <property type="entry name" value="SpoVT-AbrB_dom"/>
</dbReference>
<accession>A0A218P8E1</accession>
<dbReference type="Pfam" id="PF02381">
    <property type="entry name" value="MraZ"/>
    <property type="match status" value="1"/>
</dbReference>
<evidence type="ECO:0000313" key="3">
    <source>
        <dbReference type="Proteomes" id="UP000197418"/>
    </source>
</evidence>
<gene>
    <name evidence="2" type="ORF">A3L08_06795</name>
</gene>
<feature type="domain" description="SpoVT-AbrB" evidence="1">
    <location>
        <begin position="3"/>
        <end position="44"/>
    </location>
</feature>
<evidence type="ECO:0000313" key="2">
    <source>
        <dbReference type="EMBL" id="ASJ07048.1"/>
    </source>
</evidence>
<protein>
    <submittedName>
        <fullName evidence="2">AbrB family transcriptional regulator</fullName>
    </submittedName>
</protein>
<dbReference type="Proteomes" id="UP000197418">
    <property type="component" value="Chromosome"/>
</dbReference>
<dbReference type="EMBL" id="CP015102">
    <property type="protein sequence ID" value="ASJ07048.1"/>
    <property type="molecule type" value="Genomic_DNA"/>
</dbReference>
<dbReference type="KEGG" id="tpaf:A3L08_06795"/>
<dbReference type="RefSeq" id="WP_088854298.1">
    <property type="nucleotide sequence ID" value="NZ_CP015102.1"/>
</dbReference>
<dbReference type="GeneID" id="33315962"/>
<dbReference type="InterPro" id="IPR035644">
    <property type="entry name" value="MraZ_C"/>
</dbReference>
<dbReference type="SUPFAM" id="SSF89447">
    <property type="entry name" value="AbrB/MazE/MraZ-like"/>
    <property type="match status" value="1"/>
</dbReference>
<dbReference type="OrthoDB" id="28233at2157"/>
<dbReference type="SMART" id="SM00966">
    <property type="entry name" value="SpoVT_AbrB"/>
    <property type="match status" value="1"/>
</dbReference>
<dbReference type="AlphaFoldDB" id="A0A218P8E1"/>
<dbReference type="PROSITE" id="PS51740">
    <property type="entry name" value="SPOVT_ABRB"/>
    <property type="match status" value="1"/>
</dbReference>
<dbReference type="InterPro" id="IPR020603">
    <property type="entry name" value="MraZ_dom"/>
</dbReference>
<keyword evidence="3" id="KW-1185">Reference proteome</keyword>
<dbReference type="CDD" id="cd16321">
    <property type="entry name" value="MraZ_C"/>
    <property type="match status" value="1"/>
</dbReference>
<dbReference type="GO" id="GO:0003677">
    <property type="term" value="F:DNA binding"/>
    <property type="evidence" value="ECO:0007669"/>
    <property type="project" value="InterPro"/>
</dbReference>
<name>A0A218P8E1_9EURY</name>
<reference evidence="2 3" key="1">
    <citation type="submission" date="2016-04" db="EMBL/GenBank/DDBJ databases">
        <title>Complete genome sequence of Thermococcus pacificus type strain P4.</title>
        <authorList>
            <person name="Oger P.M."/>
        </authorList>
    </citation>
    <scope>NUCLEOTIDE SEQUENCE [LARGE SCALE GENOMIC DNA]</scope>
    <source>
        <strain evidence="2 3">P-4</strain>
    </source>
</reference>
<dbReference type="InterPro" id="IPR037914">
    <property type="entry name" value="SpoVT-AbrB_sf"/>
</dbReference>
<proteinExistence type="predicted"/>
<evidence type="ECO:0000259" key="1">
    <source>
        <dbReference type="PROSITE" id="PS51740"/>
    </source>
</evidence>
<organism evidence="2 3">
    <name type="scientific">Thermococcus pacificus</name>
    <dbReference type="NCBI Taxonomy" id="71998"/>
    <lineage>
        <taxon>Archaea</taxon>
        <taxon>Methanobacteriati</taxon>
        <taxon>Methanobacteriota</taxon>
        <taxon>Thermococci</taxon>
        <taxon>Thermococcales</taxon>
        <taxon>Thermococcaceae</taxon>
        <taxon>Thermococcus</taxon>
    </lineage>
</organism>
<dbReference type="Gene3D" id="2.10.260.10">
    <property type="match status" value="1"/>
</dbReference>
<sequence>MEVVVKRIDPQGRILLPKEIREKLGEEVILVDLGDRVEILPRRKWDLTRFFDTVEVEELKEWEELKKELWER</sequence>